<dbReference type="InterPro" id="IPR050643">
    <property type="entry name" value="Periplasmic_pilus_chap"/>
</dbReference>
<keyword evidence="10" id="KW-1185">Reference proteome</keyword>
<dbReference type="STRING" id="701347.Entcl_0228"/>
<keyword evidence="4" id="KW-0574">Periplasm</keyword>
<reference evidence="9 10" key="2">
    <citation type="journal article" date="2011" name="Stand. Genomic Sci.">
        <title>Complete genome sequence of 'Enterobacter lignolyticus' SCF1.</title>
        <authorList>
            <person name="Deangelis K.M."/>
            <person name="D'Haeseleer P."/>
            <person name="Chivian D."/>
            <person name="Fortney J.L."/>
            <person name="Khudyakov J."/>
            <person name="Simmons B."/>
            <person name="Woo H."/>
            <person name="Arkin A.P."/>
            <person name="Davenport K.W."/>
            <person name="Goodwin L."/>
            <person name="Chen A."/>
            <person name="Ivanova N."/>
            <person name="Kyrpides N.C."/>
            <person name="Mavromatis K."/>
            <person name="Woyke T."/>
            <person name="Hazen T.C."/>
        </authorList>
    </citation>
    <scope>NUCLEOTIDE SEQUENCE [LARGE SCALE GENOMIC DNA]</scope>
    <source>
        <strain evidence="9 10">SCF1</strain>
    </source>
</reference>
<dbReference type="InterPro" id="IPR016148">
    <property type="entry name" value="Pili_assmbl_chaperone_C"/>
</dbReference>
<evidence type="ECO:0000256" key="5">
    <source>
        <dbReference type="ARBA" id="ARBA00023186"/>
    </source>
</evidence>
<comment type="subcellular location">
    <subcellularLocation>
        <location evidence="1">Periplasm</location>
    </subcellularLocation>
</comment>
<organism evidence="9 10">
    <name type="scientific">Enterobacter lignolyticus (strain SCF1)</name>
    <dbReference type="NCBI Taxonomy" id="701347"/>
    <lineage>
        <taxon>Bacteria</taxon>
        <taxon>Pseudomonadati</taxon>
        <taxon>Pseudomonadota</taxon>
        <taxon>Gammaproteobacteria</taxon>
        <taxon>Enterobacterales</taxon>
        <taxon>Enterobacteriaceae</taxon>
        <taxon>Pluralibacter</taxon>
    </lineage>
</organism>
<dbReference type="RefSeq" id="WP_013364285.1">
    <property type="nucleotide sequence ID" value="NC_014618.1"/>
</dbReference>
<dbReference type="Pfam" id="PF02753">
    <property type="entry name" value="PapD_C"/>
    <property type="match status" value="1"/>
</dbReference>
<dbReference type="InterPro" id="IPR036316">
    <property type="entry name" value="Pili_assmbl_chap_C_dom_sf"/>
</dbReference>
<accession>E3GA59</accession>
<evidence type="ECO:0000256" key="4">
    <source>
        <dbReference type="ARBA" id="ARBA00022764"/>
    </source>
</evidence>
<dbReference type="PRINTS" id="PR00969">
    <property type="entry name" value="CHAPERONPILI"/>
</dbReference>
<name>E3GA59_ENTLS</name>
<dbReference type="Pfam" id="PF00345">
    <property type="entry name" value="PapD_N"/>
    <property type="match status" value="1"/>
</dbReference>
<dbReference type="EMBL" id="CP002272">
    <property type="protein sequence ID" value="ADO46506.1"/>
    <property type="molecule type" value="Genomic_DNA"/>
</dbReference>
<evidence type="ECO:0000313" key="10">
    <source>
        <dbReference type="Proteomes" id="UP000006872"/>
    </source>
</evidence>
<evidence type="ECO:0000256" key="1">
    <source>
        <dbReference type="ARBA" id="ARBA00004418"/>
    </source>
</evidence>
<feature type="domain" description="Pili assembly chaperone N-terminal" evidence="7">
    <location>
        <begin position="22"/>
        <end position="142"/>
    </location>
</feature>
<comment type="similarity">
    <text evidence="2">Belongs to the periplasmic pilus chaperone family.</text>
</comment>
<evidence type="ECO:0000256" key="3">
    <source>
        <dbReference type="ARBA" id="ARBA00022729"/>
    </source>
</evidence>
<protein>
    <submittedName>
        <fullName evidence="9">Pili assembly chaperone, N-terminal protein</fullName>
    </submittedName>
</protein>
<dbReference type="InterPro" id="IPR016147">
    <property type="entry name" value="Pili_assmbl_chaperone_N"/>
</dbReference>
<reference evidence="10" key="1">
    <citation type="submission" date="2010-10" db="EMBL/GenBank/DDBJ databases">
        <title>Complete sequence of Enterobacter cloacae SCF1.</title>
        <authorList>
            <consortium name="US DOE Joint Genome Institute"/>
            <person name="Lucas S."/>
            <person name="Copeland A."/>
            <person name="Lapidus A."/>
            <person name="Cheng J.-F."/>
            <person name="Bruce D."/>
            <person name="Goodwin L."/>
            <person name="Pitluck S."/>
            <person name="Davenport K."/>
            <person name="Detter J.C."/>
            <person name="Han C."/>
            <person name="Tapia R."/>
            <person name="Land M."/>
            <person name="Hauser L."/>
            <person name="Chang Y.-J."/>
            <person name="Jeffries C."/>
            <person name="Kyrpides N."/>
            <person name="Ivanova N."/>
            <person name="Mikhailova N."/>
            <person name="DeAngelis K."/>
            <person name="Arkin A.P."/>
            <person name="Chivian D."/>
            <person name="Edwards B."/>
            <person name="Woo H."/>
            <person name="Hazen T.C."/>
            <person name="Woyke T."/>
        </authorList>
    </citation>
    <scope>NUCLEOTIDE SEQUENCE [LARGE SCALE GENOMIC DNA]</scope>
    <source>
        <strain evidence="10">SCF1</strain>
    </source>
</reference>
<dbReference type="InterPro" id="IPR013783">
    <property type="entry name" value="Ig-like_fold"/>
</dbReference>
<feature type="domain" description="Pili assembly chaperone C-terminal" evidence="8">
    <location>
        <begin position="166"/>
        <end position="229"/>
    </location>
</feature>
<feature type="signal peptide" evidence="6">
    <location>
        <begin position="1"/>
        <end position="21"/>
    </location>
</feature>
<proteinExistence type="inferred from homology"/>
<dbReference type="GO" id="GO:0071555">
    <property type="term" value="P:cell wall organization"/>
    <property type="evidence" value="ECO:0007669"/>
    <property type="project" value="InterPro"/>
</dbReference>
<dbReference type="SUPFAM" id="SSF49584">
    <property type="entry name" value="Periplasmic chaperone C-domain"/>
    <property type="match status" value="1"/>
</dbReference>
<evidence type="ECO:0000313" key="9">
    <source>
        <dbReference type="EMBL" id="ADO46506.1"/>
    </source>
</evidence>
<dbReference type="InterPro" id="IPR008962">
    <property type="entry name" value="PapD-like_sf"/>
</dbReference>
<gene>
    <name evidence="9" type="ordered locus">Entcl_0228</name>
</gene>
<feature type="chain" id="PRO_5003169417" evidence="6">
    <location>
        <begin position="22"/>
        <end position="236"/>
    </location>
</feature>
<dbReference type="SUPFAM" id="SSF49354">
    <property type="entry name" value="PapD-like"/>
    <property type="match status" value="1"/>
</dbReference>
<dbReference type="HOGENOM" id="CLU_070768_0_1_6"/>
<dbReference type="KEGG" id="esc:Entcl_0228"/>
<evidence type="ECO:0000256" key="6">
    <source>
        <dbReference type="SAM" id="SignalP"/>
    </source>
</evidence>
<dbReference type="InterPro" id="IPR001829">
    <property type="entry name" value="Pili_assmbl_chaperone_bac"/>
</dbReference>
<keyword evidence="5" id="KW-0143">Chaperone</keyword>
<evidence type="ECO:0000259" key="7">
    <source>
        <dbReference type="Pfam" id="PF00345"/>
    </source>
</evidence>
<evidence type="ECO:0000256" key="2">
    <source>
        <dbReference type="ARBA" id="ARBA00007399"/>
    </source>
</evidence>
<evidence type="ECO:0000259" key="8">
    <source>
        <dbReference type="Pfam" id="PF02753"/>
    </source>
</evidence>
<dbReference type="Proteomes" id="UP000006872">
    <property type="component" value="Chromosome"/>
</dbReference>
<dbReference type="eggNOG" id="COG3121">
    <property type="taxonomic scope" value="Bacteria"/>
</dbReference>
<dbReference type="AlphaFoldDB" id="E3GA59"/>
<keyword evidence="3 6" id="KW-0732">Signal</keyword>
<dbReference type="PANTHER" id="PTHR30251:SF25">
    <property type="entry name" value="FIMBRIAE CHAPARONE"/>
    <property type="match status" value="1"/>
</dbReference>
<dbReference type="Gene3D" id="2.60.40.10">
    <property type="entry name" value="Immunoglobulins"/>
    <property type="match status" value="2"/>
</dbReference>
<dbReference type="GO" id="GO:0030288">
    <property type="term" value="C:outer membrane-bounded periplasmic space"/>
    <property type="evidence" value="ECO:0007669"/>
    <property type="project" value="InterPro"/>
</dbReference>
<sequence length="236" mass="25876">MRVFPLLALLLSLLTGNIAYASVVMTGTRVIFPENTREKTVQLKNMDSTPYIVQLQLEGGESATGDLSQFVITPQIFRMEPNAGQSIRIINSGGIHLPQDRESLFYLSFTQLPAMNKNDASTNKLVIAITNKVKVFYRPKSIAGDLDVTLIANGLKLQSTSNGIQITNPDSHYLSVRHASLIINNKEMMLATNTMIAPGATTSWTAAALPGSLKGARLRLVLVNDFGVDVRVERRF</sequence>
<dbReference type="PANTHER" id="PTHR30251">
    <property type="entry name" value="PILUS ASSEMBLY CHAPERONE"/>
    <property type="match status" value="1"/>
</dbReference>